<protein>
    <recommendedName>
        <fullName evidence="4">ATP-grasp domain-containing protein</fullName>
    </recommendedName>
</protein>
<feature type="region of interest" description="Disordered" evidence="1">
    <location>
        <begin position="379"/>
        <end position="422"/>
    </location>
</feature>
<feature type="compositionally biased region" description="Pro residues" evidence="1">
    <location>
        <begin position="398"/>
        <end position="407"/>
    </location>
</feature>
<evidence type="ECO:0000313" key="2">
    <source>
        <dbReference type="EMBL" id="OPC83442.1"/>
    </source>
</evidence>
<sequence length="422" mass="44948">MTPVRVLLGDGFGVTSRQIAVAVGRSGHEPAVLAPPGRPIPGRPRSVARVHEVPAFGTDPWAWLARAEAVLGAEPYDVLLPTGEHVAVLARAPERITAHGVALAVPSFAALRRVADRASAASTLTEIGMPQPAGTVVVHTAEELRQVADPPLYIKTLLGSHRVERREQLLRLADELDRDGAFVDGAGVLVQEPAAGPVLSAQAVFEHGRLVAVHAYEHLHGPAVRRSVVAPDIREQVAMLGGHLGWHGALSLDAVRTASGPAWLDVRPHLAEPGNAAASGTDLAAALIAVSRGERPASMPWGRPDIRTRQAHAGVWTAARAGRRRAAREMLRIALRLEPYRDTAEESLSLRREPRRIPGALWSAATALTAPRHTLTKITHRKSQDTLSPATWRRILAGPPPKPPRPTAPTAGSHPTQAGPNT</sequence>
<feature type="compositionally biased region" description="Polar residues" evidence="1">
    <location>
        <begin position="413"/>
        <end position="422"/>
    </location>
</feature>
<dbReference type="SUPFAM" id="SSF56059">
    <property type="entry name" value="Glutathione synthetase ATP-binding domain-like"/>
    <property type="match status" value="1"/>
</dbReference>
<name>A0A1T3P3D0_9ACTN</name>
<dbReference type="EMBL" id="MWQN01000001">
    <property type="protein sequence ID" value="OPC83442.1"/>
    <property type="molecule type" value="Genomic_DNA"/>
</dbReference>
<comment type="caution">
    <text evidence="2">The sequence shown here is derived from an EMBL/GenBank/DDBJ whole genome shotgun (WGS) entry which is preliminary data.</text>
</comment>
<dbReference type="Proteomes" id="UP000190037">
    <property type="component" value="Unassembled WGS sequence"/>
</dbReference>
<evidence type="ECO:0008006" key="4">
    <source>
        <dbReference type="Google" id="ProtNLM"/>
    </source>
</evidence>
<accession>A0A1T3P3D0</accession>
<dbReference type="AlphaFoldDB" id="A0A1T3P3D0"/>
<gene>
    <name evidence="2" type="ORF">B4N89_23085</name>
</gene>
<reference evidence="2 3" key="1">
    <citation type="submission" date="2017-03" db="EMBL/GenBank/DDBJ databases">
        <title>Draft genome sequence of Streptomyces scabrisporus NF3, endophyte isolated from Amphipterygium adstringens.</title>
        <authorList>
            <person name="Vazquez M."/>
            <person name="Ceapa C.D."/>
            <person name="Rodriguez Luna D."/>
            <person name="Sanchez Esquivel S."/>
        </authorList>
    </citation>
    <scope>NUCLEOTIDE SEQUENCE [LARGE SCALE GENOMIC DNA]</scope>
    <source>
        <strain evidence="2 3">NF3</strain>
    </source>
</reference>
<organism evidence="2 3">
    <name type="scientific">Embleya scabrispora</name>
    <dbReference type="NCBI Taxonomy" id="159449"/>
    <lineage>
        <taxon>Bacteria</taxon>
        <taxon>Bacillati</taxon>
        <taxon>Actinomycetota</taxon>
        <taxon>Actinomycetes</taxon>
        <taxon>Kitasatosporales</taxon>
        <taxon>Streptomycetaceae</taxon>
        <taxon>Embleya</taxon>
    </lineage>
</organism>
<evidence type="ECO:0000256" key="1">
    <source>
        <dbReference type="SAM" id="MobiDB-lite"/>
    </source>
</evidence>
<proteinExistence type="predicted"/>
<evidence type="ECO:0000313" key="3">
    <source>
        <dbReference type="Proteomes" id="UP000190037"/>
    </source>
</evidence>
<keyword evidence="3" id="KW-1185">Reference proteome</keyword>
<dbReference type="STRING" id="159449.B4N89_23085"/>